<reference evidence="1" key="1">
    <citation type="journal article" date="2020" name="Nature">
        <title>Giant virus diversity and host interactions through global metagenomics.</title>
        <authorList>
            <person name="Schulz F."/>
            <person name="Roux S."/>
            <person name="Paez-Espino D."/>
            <person name="Jungbluth S."/>
            <person name="Walsh D.A."/>
            <person name="Denef V.J."/>
            <person name="McMahon K.D."/>
            <person name="Konstantinidis K.T."/>
            <person name="Eloe-Fadrosh E.A."/>
            <person name="Kyrpides N.C."/>
            <person name="Woyke T."/>
        </authorList>
    </citation>
    <scope>NUCLEOTIDE SEQUENCE</scope>
    <source>
        <strain evidence="1">GVMAG-S-1035085-51</strain>
    </source>
</reference>
<accession>A0A6C0M1P3</accession>
<dbReference type="AlphaFoldDB" id="A0A6C0M1P3"/>
<protein>
    <recommendedName>
        <fullName evidence="2">Cullin family profile domain-containing protein</fullName>
    </recommendedName>
</protein>
<name>A0A6C0M1P3_9ZZZZ</name>
<organism evidence="1">
    <name type="scientific">viral metagenome</name>
    <dbReference type="NCBI Taxonomy" id="1070528"/>
    <lineage>
        <taxon>unclassified sequences</taxon>
        <taxon>metagenomes</taxon>
        <taxon>organismal metagenomes</taxon>
    </lineage>
</organism>
<evidence type="ECO:0008006" key="2">
    <source>
        <dbReference type="Google" id="ProtNLM"/>
    </source>
</evidence>
<proteinExistence type="predicted"/>
<sequence>MEVKHFPQTYLLCDDFAKNIFNNIPMKQRIWYQFTLIKDFNMNKLEECIKNQFLKSFNEYNPEDFLKIVQKVYQDIKSISYNIAFVIKNLFVLNCIDNSKYTMYILNNEEPFIFNDYKTLTNMLTSLQNMDFTEYRNKDIIKIEKRMNDIFPNNIKLITPIFDEIVSKAIIPHIKSITYSDNHNIITRASTVEAKEIIKNGWISFFKDKDSVTTINDTINILQEISKIEETYSFVNMDDAKRNIWTNDKIGSKRWNKWLNKEILAIYIDKTLETTHLITILSSIDLSQDFTTFIIDYSYSVKSRLITMLLQTQDKFARLYNLERTLLDAISTLYLSNIWTKIKTSFHNALISHHINISKLLVSDTSLLLDSKAVTDDDIFNVPDIFQERCKLVTDTYKDIYHQRNLLVSYKQSIVCLKDGQNIISGTMYPMSVLYFIGVNNGVYDIDILKEKIIPKEPKDYEKSLSTLITCIDILKMNKLLINNIYVSPSHNVILREKILSGKQEVKQKEVEVKMNLETVLMCYVVKCTKKLTIEHPVSFDDLYKEILKMLTLYTPTEEDVNKCLQKCIDRETLFMKEIDTQILYSFNE</sequence>
<dbReference type="EMBL" id="MN740616">
    <property type="protein sequence ID" value="QHU35931.1"/>
    <property type="molecule type" value="Genomic_DNA"/>
</dbReference>
<evidence type="ECO:0000313" key="1">
    <source>
        <dbReference type="EMBL" id="QHU35931.1"/>
    </source>
</evidence>